<organism evidence="7 8">
    <name type="scientific">Halovibrio salipaludis</name>
    <dbReference type="NCBI Taxonomy" id="2032626"/>
    <lineage>
        <taxon>Bacteria</taxon>
        <taxon>Pseudomonadati</taxon>
        <taxon>Pseudomonadota</taxon>
        <taxon>Gammaproteobacteria</taxon>
        <taxon>Oceanospirillales</taxon>
        <taxon>Halomonadaceae</taxon>
        <taxon>Halovibrio</taxon>
    </lineage>
</organism>
<dbReference type="EMBL" id="NSKD01000014">
    <property type="protein sequence ID" value="PAU75857.1"/>
    <property type="molecule type" value="Genomic_DNA"/>
</dbReference>
<dbReference type="AlphaFoldDB" id="A0A2A2EU31"/>
<dbReference type="PROSITE" id="PS00676">
    <property type="entry name" value="SIGMA54_INTERACT_2"/>
    <property type="match status" value="1"/>
</dbReference>
<evidence type="ECO:0000256" key="2">
    <source>
        <dbReference type="ARBA" id="ARBA00022840"/>
    </source>
</evidence>
<dbReference type="GO" id="GO:0043565">
    <property type="term" value="F:sequence-specific DNA binding"/>
    <property type="evidence" value="ECO:0007669"/>
    <property type="project" value="InterPro"/>
</dbReference>
<evidence type="ECO:0000259" key="6">
    <source>
        <dbReference type="PROSITE" id="PS50045"/>
    </source>
</evidence>
<dbReference type="PRINTS" id="PR01590">
    <property type="entry name" value="HTHFIS"/>
</dbReference>
<dbReference type="InterPro" id="IPR058031">
    <property type="entry name" value="AAA_lid_NorR"/>
</dbReference>
<dbReference type="InterPro" id="IPR003593">
    <property type="entry name" value="AAA+_ATPase"/>
</dbReference>
<dbReference type="SMART" id="SM00065">
    <property type="entry name" value="GAF"/>
    <property type="match status" value="1"/>
</dbReference>
<dbReference type="InterPro" id="IPR002078">
    <property type="entry name" value="Sigma_54_int"/>
</dbReference>
<dbReference type="SUPFAM" id="SSF55781">
    <property type="entry name" value="GAF domain-like"/>
    <property type="match status" value="1"/>
</dbReference>
<dbReference type="SUPFAM" id="SSF46689">
    <property type="entry name" value="Homeodomain-like"/>
    <property type="match status" value="1"/>
</dbReference>
<evidence type="ECO:0000256" key="3">
    <source>
        <dbReference type="ARBA" id="ARBA00023015"/>
    </source>
</evidence>
<dbReference type="FunFam" id="3.40.50.300:FF:000006">
    <property type="entry name" value="DNA-binding transcriptional regulator NtrC"/>
    <property type="match status" value="1"/>
</dbReference>
<dbReference type="Pfam" id="PF01590">
    <property type="entry name" value="GAF"/>
    <property type="match status" value="1"/>
</dbReference>
<dbReference type="PANTHER" id="PTHR32071">
    <property type="entry name" value="TRANSCRIPTIONAL REGULATORY PROTEIN"/>
    <property type="match status" value="1"/>
</dbReference>
<dbReference type="InterPro" id="IPR003018">
    <property type="entry name" value="GAF"/>
</dbReference>
<evidence type="ECO:0000256" key="1">
    <source>
        <dbReference type="ARBA" id="ARBA00022741"/>
    </source>
</evidence>
<dbReference type="Gene3D" id="3.40.50.300">
    <property type="entry name" value="P-loop containing nucleotide triphosphate hydrolases"/>
    <property type="match status" value="1"/>
</dbReference>
<dbReference type="Pfam" id="PF25601">
    <property type="entry name" value="AAA_lid_14"/>
    <property type="match status" value="1"/>
</dbReference>
<feature type="domain" description="Sigma-54 factor interaction" evidence="6">
    <location>
        <begin position="212"/>
        <end position="440"/>
    </location>
</feature>
<dbReference type="PROSITE" id="PS50045">
    <property type="entry name" value="SIGMA54_INTERACT_4"/>
    <property type="match status" value="1"/>
</dbReference>
<dbReference type="GO" id="GO:0006355">
    <property type="term" value="P:regulation of DNA-templated transcription"/>
    <property type="evidence" value="ECO:0007669"/>
    <property type="project" value="InterPro"/>
</dbReference>
<dbReference type="SMART" id="SM00382">
    <property type="entry name" value="AAA"/>
    <property type="match status" value="1"/>
</dbReference>
<evidence type="ECO:0000256" key="5">
    <source>
        <dbReference type="ARBA" id="ARBA00023163"/>
    </source>
</evidence>
<dbReference type="Proteomes" id="UP000218896">
    <property type="component" value="Unassembled WGS sequence"/>
</dbReference>
<dbReference type="GO" id="GO:0005524">
    <property type="term" value="F:ATP binding"/>
    <property type="evidence" value="ECO:0007669"/>
    <property type="project" value="UniProtKB-KW"/>
</dbReference>
<comment type="caution">
    <text evidence="7">The sequence shown here is derived from an EMBL/GenBank/DDBJ whole genome shotgun (WGS) entry which is preliminary data.</text>
</comment>
<dbReference type="CDD" id="cd00009">
    <property type="entry name" value="AAA"/>
    <property type="match status" value="1"/>
</dbReference>
<dbReference type="InterPro" id="IPR025943">
    <property type="entry name" value="Sigma_54_int_dom_ATP-bd_2"/>
</dbReference>
<keyword evidence="4" id="KW-0238">DNA-binding</keyword>
<dbReference type="InterPro" id="IPR025662">
    <property type="entry name" value="Sigma_54_int_dom_ATP-bd_1"/>
</dbReference>
<keyword evidence="1" id="KW-0547">Nucleotide-binding</keyword>
<proteinExistence type="predicted"/>
<dbReference type="Pfam" id="PF00158">
    <property type="entry name" value="Sigma54_activat"/>
    <property type="match status" value="1"/>
</dbReference>
<keyword evidence="3" id="KW-0805">Transcription regulation</keyword>
<dbReference type="SUPFAM" id="SSF52540">
    <property type="entry name" value="P-loop containing nucleoside triphosphate hydrolases"/>
    <property type="match status" value="1"/>
</dbReference>
<dbReference type="InterPro" id="IPR009057">
    <property type="entry name" value="Homeodomain-like_sf"/>
</dbReference>
<keyword evidence="8" id="KW-1185">Reference proteome</keyword>
<keyword evidence="2" id="KW-0067">ATP-binding</keyword>
<dbReference type="RefSeq" id="WP_095618792.1">
    <property type="nucleotide sequence ID" value="NZ_NSKD01000014.1"/>
</dbReference>
<evidence type="ECO:0000313" key="8">
    <source>
        <dbReference type="Proteomes" id="UP000218896"/>
    </source>
</evidence>
<evidence type="ECO:0000256" key="4">
    <source>
        <dbReference type="ARBA" id="ARBA00023125"/>
    </source>
</evidence>
<dbReference type="Gene3D" id="1.10.10.60">
    <property type="entry name" value="Homeodomain-like"/>
    <property type="match status" value="1"/>
</dbReference>
<dbReference type="Pfam" id="PF02954">
    <property type="entry name" value="HTH_8"/>
    <property type="match status" value="1"/>
</dbReference>
<gene>
    <name evidence="7" type="ORF">CK501_16345</name>
</gene>
<dbReference type="InterPro" id="IPR025944">
    <property type="entry name" value="Sigma_54_int_dom_CS"/>
</dbReference>
<dbReference type="PROSITE" id="PS00675">
    <property type="entry name" value="SIGMA54_INTERACT_1"/>
    <property type="match status" value="1"/>
</dbReference>
<dbReference type="OrthoDB" id="9804019at2"/>
<sequence length="544" mass="60139">MSDDPCDVPTMREELVTILEMSKLLEKPLDPGNTIEGILRLISQLCGLNCGRVALPNETTGAMEIYHHYGLSEANVEHGRFDLRKGEGVTGHVMRTGSIGLVPDVDDEPLFVRRVAETSGVTLNERLAFIAVPILEAGSPIGVLSVQRETDMAQPFHLDISLLRVASAMIGQVLRINEFVEEKTSHLVQENQTLRNTLTAEEMVNNGVAHGVIGSSPALMDALKQANQVADTEAPILLLGESGTGKEKFARMIHQQSSRSEQPFISINCSAIPAELQEAELFGHVKGSFTGATSAKSGKLVLADGGTLFLDEIGDMPLSLQAKLLRTLQEKQVDPVGATHSIPVDFRLISATHAPLMDYVNQGHFRLDLFYRINVVPIELPALRHRDGDIRRIALHHLNEINHQHSRNVVLSRGALALLENFPWPGNVRQLINVLERAVLTSESNQIDDSLVHAILANEGAINLPERTNPEELSDALPSPTTNTYHEHHDIHAGRRYEWVRHEEAKSIRDALHEVEGNKTQAAQLLNLTVRQLRYRIQKLNLDP</sequence>
<dbReference type="PROSITE" id="PS00688">
    <property type="entry name" value="SIGMA54_INTERACT_3"/>
    <property type="match status" value="1"/>
</dbReference>
<dbReference type="InterPro" id="IPR002197">
    <property type="entry name" value="HTH_Fis"/>
</dbReference>
<protein>
    <submittedName>
        <fullName evidence="7">Nitrogen fixation protein NifA</fullName>
    </submittedName>
</protein>
<reference evidence="7 8" key="1">
    <citation type="submission" date="2017-08" db="EMBL/GenBank/DDBJ databases">
        <title>Halovibrio sewagensis sp. nov., isolated from wastewater of high salinity.</title>
        <authorList>
            <person name="Dong X."/>
            <person name="Zhang G."/>
        </authorList>
    </citation>
    <scope>NUCLEOTIDE SEQUENCE [LARGE SCALE GENOMIC DNA]</scope>
    <source>
        <strain evidence="7 8">YL5-2</strain>
    </source>
</reference>
<keyword evidence="5" id="KW-0804">Transcription</keyword>
<name>A0A2A2EU31_9GAMM</name>
<accession>A0A2A2EU31</accession>
<evidence type="ECO:0000313" key="7">
    <source>
        <dbReference type="EMBL" id="PAU75857.1"/>
    </source>
</evidence>
<dbReference type="InterPro" id="IPR029016">
    <property type="entry name" value="GAF-like_dom_sf"/>
</dbReference>
<dbReference type="Gene3D" id="3.30.450.40">
    <property type="match status" value="1"/>
</dbReference>
<dbReference type="Gene3D" id="1.10.8.60">
    <property type="match status" value="1"/>
</dbReference>
<dbReference type="InterPro" id="IPR027417">
    <property type="entry name" value="P-loop_NTPase"/>
</dbReference>